<protein>
    <recommendedName>
        <fullName evidence="1">HD domain-containing protein</fullName>
    </recommendedName>
</protein>
<sequence length="191" mass="21709">MTPNQEKFIELLKQVERPGIDNLCSYMMKDTDFFVAPASATYHGACEGGLLDHSLAVYDNLLVLANAFFESYDHQSLIVCALLHDICKTNFYRRGYRNRKNEQTGQWEKIEVYEIDDKLPLGHGEKSVMILQRFIQLTVDETMAIRWHMGGFDDAARGYAGAQCLSNAMKNHPLLVALHMADMATCYFTGK</sequence>
<evidence type="ECO:0000313" key="2">
    <source>
        <dbReference type="EMBL" id="MPM60215.1"/>
    </source>
</evidence>
<gene>
    <name evidence="2" type="ORF">SDC9_107066</name>
</gene>
<organism evidence="2">
    <name type="scientific">bioreactor metagenome</name>
    <dbReference type="NCBI Taxonomy" id="1076179"/>
    <lineage>
        <taxon>unclassified sequences</taxon>
        <taxon>metagenomes</taxon>
        <taxon>ecological metagenomes</taxon>
    </lineage>
</organism>
<dbReference type="EMBL" id="VSSQ01017687">
    <property type="protein sequence ID" value="MPM60215.1"/>
    <property type="molecule type" value="Genomic_DNA"/>
</dbReference>
<reference evidence="2" key="1">
    <citation type="submission" date="2019-08" db="EMBL/GenBank/DDBJ databases">
        <authorList>
            <person name="Kucharzyk K."/>
            <person name="Murdoch R.W."/>
            <person name="Higgins S."/>
            <person name="Loffler F."/>
        </authorList>
    </citation>
    <scope>NUCLEOTIDE SEQUENCE</scope>
</reference>
<feature type="domain" description="HD" evidence="1">
    <location>
        <begin position="51"/>
        <end position="153"/>
    </location>
</feature>
<accession>A0A645B465</accession>
<dbReference type="Gene3D" id="1.10.3210.10">
    <property type="entry name" value="Hypothetical protein af1432"/>
    <property type="match status" value="1"/>
</dbReference>
<comment type="caution">
    <text evidence="2">The sequence shown here is derived from an EMBL/GenBank/DDBJ whole genome shotgun (WGS) entry which is preliminary data.</text>
</comment>
<dbReference type="AlphaFoldDB" id="A0A645B465"/>
<dbReference type="InterPro" id="IPR006674">
    <property type="entry name" value="HD_domain"/>
</dbReference>
<dbReference type="SUPFAM" id="SSF109604">
    <property type="entry name" value="HD-domain/PDEase-like"/>
    <property type="match status" value="1"/>
</dbReference>
<name>A0A645B465_9ZZZZ</name>
<proteinExistence type="predicted"/>
<dbReference type="Pfam" id="PF01966">
    <property type="entry name" value="HD"/>
    <property type="match status" value="1"/>
</dbReference>
<evidence type="ECO:0000259" key="1">
    <source>
        <dbReference type="Pfam" id="PF01966"/>
    </source>
</evidence>